<proteinExistence type="predicted"/>
<sequence length="84" mass="8805">MEAEIATMRELLGGFPRPPPVGASSSVAAAYYDGLQGAGVKRILKTLALGSKMIQVSKEDVSQYSFLSGFEDEDSSDGSNEASS</sequence>
<reference evidence="1 2" key="1">
    <citation type="journal article" date="2021" name="BMC Genomics">
        <title>Datura genome reveals duplications of psychoactive alkaloid biosynthetic genes and high mutation rate following tissue culture.</title>
        <authorList>
            <person name="Rajewski A."/>
            <person name="Carter-House D."/>
            <person name="Stajich J."/>
            <person name="Litt A."/>
        </authorList>
    </citation>
    <scope>NUCLEOTIDE SEQUENCE [LARGE SCALE GENOMIC DNA]</scope>
    <source>
        <strain evidence="1">AR-01</strain>
    </source>
</reference>
<name>A0ABS8T5Y8_DATST</name>
<accession>A0ABS8T5Y8</accession>
<gene>
    <name evidence="1" type="ORF">HAX54_003821</name>
</gene>
<organism evidence="1 2">
    <name type="scientific">Datura stramonium</name>
    <name type="common">Jimsonweed</name>
    <name type="synonym">Common thornapple</name>
    <dbReference type="NCBI Taxonomy" id="4076"/>
    <lineage>
        <taxon>Eukaryota</taxon>
        <taxon>Viridiplantae</taxon>
        <taxon>Streptophyta</taxon>
        <taxon>Embryophyta</taxon>
        <taxon>Tracheophyta</taxon>
        <taxon>Spermatophyta</taxon>
        <taxon>Magnoliopsida</taxon>
        <taxon>eudicotyledons</taxon>
        <taxon>Gunneridae</taxon>
        <taxon>Pentapetalae</taxon>
        <taxon>asterids</taxon>
        <taxon>lamiids</taxon>
        <taxon>Solanales</taxon>
        <taxon>Solanaceae</taxon>
        <taxon>Solanoideae</taxon>
        <taxon>Datureae</taxon>
        <taxon>Datura</taxon>
    </lineage>
</organism>
<comment type="caution">
    <text evidence="1">The sequence shown here is derived from an EMBL/GenBank/DDBJ whole genome shotgun (WGS) entry which is preliminary data.</text>
</comment>
<dbReference type="Proteomes" id="UP000823775">
    <property type="component" value="Unassembled WGS sequence"/>
</dbReference>
<protein>
    <submittedName>
        <fullName evidence="1">Uncharacterized protein</fullName>
    </submittedName>
</protein>
<dbReference type="EMBL" id="JACEIK010001175">
    <property type="protein sequence ID" value="MCD7466796.1"/>
    <property type="molecule type" value="Genomic_DNA"/>
</dbReference>
<evidence type="ECO:0000313" key="1">
    <source>
        <dbReference type="EMBL" id="MCD7466796.1"/>
    </source>
</evidence>
<evidence type="ECO:0000313" key="2">
    <source>
        <dbReference type="Proteomes" id="UP000823775"/>
    </source>
</evidence>
<keyword evidence="2" id="KW-1185">Reference proteome</keyword>